<dbReference type="EMBL" id="CP036525">
    <property type="protein sequence ID" value="QDT05373.1"/>
    <property type="molecule type" value="Genomic_DNA"/>
</dbReference>
<sequence length="115" mass="13213">MYRYRRSRTVGMSRQVGTFPSTLNPIRPPIVRPPVHRRESRGWLRIQHLGHSIWDTAVGRIWALGLGFRLLPGRRAFAIQVGVATDQHVLQDHIRMVCIQAFGDQFIAGLRFDQA</sequence>
<dbReference type="Proteomes" id="UP000318538">
    <property type="component" value="Chromosome"/>
</dbReference>
<organism evidence="1 2">
    <name type="scientific">Rubripirellula lacrimiformis</name>
    <dbReference type="NCBI Taxonomy" id="1930273"/>
    <lineage>
        <taxon>Bacteria</taxon>
        <taxon>Pseudomonadati</taxon>
        <taxon>Planctomycetota</taxon>
        <taxon>Planctomycetia</taxon>
        <taxon>Pirellulales</taxon>
        <taxon>Pirellulaceae</taxon>
        <taxon>Rubripirellula</taxon>
    </lineage>
</organism>
<dbReference type="KEGG" id="rlc:K227x_37730"/>
<reference evidence="1 2" key="1">
    <citation type="submission" date="2019-02" db="EMBL/GenBank/DDBJ databases">
        <title>Deep-cultivation of Planctomycetes and their phenomic and genomic characterization uncovers novel biology.</title>
        <authorList>
            <person name="Wiegand S."/>
            <person name="Jogler M."/>
            <person name="Boedeker C."/>
            <person name="Pinto D."/>
            <person name="Vollmers J."/>
            <person name="Rivas-Marin E."/>
            <person name="Kohn T."/>
            <person name="Peeters S.H."/>
            <person name="Heuer A."/>
            <person name="Rast P."/>
            <person name="Oberbeckmann S."/>
            <person name="Bunk B."/>
            <person name="Jeske O."/>
            <person name="Meyerdierks A."/>
            <person name="Storesund J.E."/>
            <person name="Kallscheuer N."/>
            <person name="Luecker S."/>
            <person name="Lage O.M."/>
            <person name="Pohl T."/>
            <person name="Merkel B.J."/>
            <person name="Hornburger P."/>
            <person name="Mueller R.-W."/>
            <person name="Bruemmer F."/>
            <person name="Labrenz M."/>
            <person name="Spormann A.M."/>
            <person name="Op den Camp H."/>
            <person name="Overmann J."/>
            <person name="Amann R."/>
            <person name="Jetten M.S.M."/>
            <person name="Mascher T."/>
            <person name="Medema M.H."/>
            <person name="Devos D.P."/>
            <person name="Kaster A.-K."/>
            <person name="Ovreas L."/>
            <person name="Rohde M."/>
            <person name="Galperin M.Y."/>
            <person name="Jogler C."/>
        </authorList>
    </citation>
    <scope>NUCLEOTIDE SEQUENCE [LARGE SCALE GENOMIC DNA]</scope>
    <source>
        <strain evidence="1 2">K22_7</strain>
    </source>
</reference>
<evidence type="ECO:0000313" key="2">
    <source>
        <dbReference type="Proteomes" id="UP000318538"/>
    </source>
</evidence>
<dbReference type="AlphaFoldDB" id="A0A517NE13"/>
<gene>
    <name evidence="1" type="ORF">K227x_37730</name>
</gene>
<accession>A0A517NE13</accession>
<proteinExistence type="predicted"/>
<protein>
    <submittedName>
        <fullName evidence="1">Uncharacterized protein</fullName>
    </submittedName>
</protein>
<evidence type="ECO:0000313" key="1">
    <source>
        <dbReference type="EMBL" id="QDT05373.1"/>
    </source>
</evidence>
<keyword evidence="2" id="KW-1185">Reference proteome</keyword>
<name>A0A517NE13_9BACT</name>